<dbReference type="InterPro" id="IPR029016">
    <property type="entry name" value="GAF-like_dom_sf"/>
</dbReference>
<dbReference type="InterPro" id="IPR003661">
    <property type="entry name" value="HisK_dim/P_dom"/>
</dbReference>
<evidence type="ECO:0000256" key="8">
    <source>
        <dbReference type="ARBA" id="ARBA00023012"/>
    </source>
</evidence>
<organism evidence="10 11">
    <name type="scientific">Candidatus Fervidibacter japonicus</name>
    <dbReference type="NCBI Taxonomy" id="2035412"/>
    <lineage>
        <taxon>Bacteria</taxon>
        <taxon>Candidatus Fervidibacterota</taxon>
        <taxon>Candidatus Fervidibacter</taxon>
    </lineage>
</organism>
<dbReference type="InterPro" id="IPR003018">
    <property type="entry name" value="GAF"/>
</dbReference>
<dbReference type="Proteomes" id="UP000236173">
    <property type="component" value="Unassembled WGS sequence"/>
</dbReference>
<dbReference type="InterPro" id="IPR036890">
    <property type="entry name" value="HATPase_C_sf"/>
</dbReference>
<reference evidence="11" key="1">
    <citation type="submission" date="2017-09" db="EMBL/GenBank/DDBJ databases">
        <title>Metaegenomics of thermophilic ammonia-oxidizing enrichment culture.</title>
        <authorList>
            <person name="Kato S."/>
            <person name="Suzuki K."/>
        </authorList>
    </citation>
    <scope>NUCLEOTIDE SEQUENCE [LARGE SCALE GENOMIC DNA]</scope>
</reference>
<evidence type="ECO:0000256" key="6">
    <source>
        <dbReference type="ARBA" id="ARBA00022777"/>
    </source>
</evidence>
<sequence>MIDTQRELEKRNRQLEAIFRITSALYAKQNLDDMLQETLRVALEVVSADAGTLYLYNPEHNTLVFRYVVGEKADELTGMEIPADRGVAGEVFQSGQPKITEDASREARHLRDVDAKTGYHTRNMVTVPLRDIEGKPLGVLQAVNKRDGPFDRHDLEVLTVVATLAATAIETVRMQEERRLAIIARLLGNISHDIKNMLTPILTTAQTLHAFYQSFRAQLTHLQETLPPPAREALLNALNPFDSFFDEAVAMIEEGSAQIQERVREIADAVKGVVAEPQFIPTDVNEVAEKVLRALQPVAQKQGVKLQLERVTTVPLVLVDPKRLYNALYNLVNNAIPETPAGGSVTIRTYVRYDGEFPDGNYLGIEVADTGQGMPPEVKERLFTDRAISTKPGGTGLGTRIVKNIVDAHNGKIWVDSELGKGTTVFIRLPLRLAKPGPDEGGAAR</sequence>
<dbReference type="PROSITE" id="PS50109">
    <property type="entry name" value="HIS_KIN"/>
    <property type="match status" value="1"/>
</dbReference>
<keyword evidence="5" id="KW-0547">Nucleotide-binding</keyword>
<dbReference type="SUPFAM" id="SSF47384">
    <property type="entry name" value="Homodimeric domain of signal transducing histidine kinase"/>
    <property type="match status" value="1"/>
</dbReference>
<dbReference type="InterPro" id="IPR003594">
    <property type="entry name" value="HATPase_dom"/>
</dbReference>
<dbReference type="Pfam" id="PF01590">
    <property type="entry name" value="GAF"/>
    <property type="match status" value="1"/>
</dbReference>
<keyword evidence="4 10" id="KW-0808">Transferase</keyword>
<comment type="catalytic activity">
    <reaction evidence="1">
        <text>ATP + protein L-histidine = ADP + protein N-phospho-L-histidine.</text>
        <dbReference type="EC" id="2.7.13.3"/>
    </reaction>
</comment>
<keyword evidence="7" id="KW-0067">ATP-binding</keyword>
<evidence type="ECO:0000256" key="4">
    <source>
        <dbReference type="ARBA" id="ARBA00022679"/>
    </source>
</evidence>
<gene>
    <name evidence="10" type="primary">resE_2</name>
    <name evidence="10" type="ORF">HRbin17_01127</name>
</gene>
<evidence type="ECO:0000256" key="7">
    <source>
        <dbReference type="ARBA" id="ARBA00022840"/>
    </source>
</evidence>
<dbReference type="InterPro" id="IPR036097">
    <property type="entry name" value="HisK_dim/P_sf"/>
</dbReference>
<dbReference type="GO" id="GO:0005524">
    <property type="term" value="F:ATP binding"/>
    <property type="evidence" value="ECO:0007669"/>
    <property type="project" value="UniProtKB-KW"/>
</dbReference>
<dbReference type="Gene3D" id="3.30.565.10">
    <property type="entry name" value="Histidine kinase-like ATPase, C-terminal domain"/>
    <property type="match status" value="1"/>
</dbReference>
<dbReference type="Gene3D" id="1.10.287.130">
    <property type="match status" value="1"/>
</dbReference>
<protein>
    <recommendedName>
        <fullName evidence="2">histidine kinase</fullName>
        <ecNumber evidence="2">2.7.13.3</ecNumber>
    </recommendedName>
</protein>
<evidence type="ECO:0000256" key="2">
    <source>
        <dbReference type="ARBA" id="ARBA00012438"/>
    </source>
</evidence>
<evidence type="ECO:0000313" key="11">
    <source>
        <dbReference type="Proteomes" id="UP000236173"/>
    </source>
</evidence>
<dbReference type="PANTHER" id="PTHR43065">
    <property type="entry name" value="SENSOR HISTIDINE KINASE"/>
    <property type="match status" value="1"/>
</dbReference>
<dbReference type="SUPFAM" id="SSF55781">
    <property type="entry name" value="GAF domain-like"/>
    <property type="match status" value="1"/>
</dbReference>
<keyword evidence="6 10" id="KW-0418">Kinase</keyword>
<dbReference type="AlphaFoldDB" id="A0A2H5XBQ4"/>
<dbReference type="EMBL" id="BEHT01000013">
    <property type="protein sequence ID" value="GBC98613.1"/>
    <property type="molecule type" value="Genomic_DNA"/>
</dbReference>
<dbReference type="SUPFAM" id="SSF55874">
    <property type="entry name" value="ATPase domain of HSP90 chaperone/DNA topoisomerase II/histidine kinase"/>
    <property type="match status" value="1"/>
</dbReference>
<dbReference type="EC" id="2.7.13.3" evidence="2"/>
<keyword evidence="8" id="KW-0902">Two-component regulatory system</keyword>
<dbReference type="InterPro" id="IPR004358">
    <property type="entry name" value="Sig_transdc_His_kin-like_C"/>
</dbReference>
<accession>A0A2H5XBQ4</accession>
<evidence type="ECO:0000259" key="9">
    <source>
        <dbReference type="PROSITE" id="PS50109"/>
    </source>
</evidence>
<evidence type="ECO:0000313" key="10">
    <source>
        <dbReference type="EMBL" id="GBC98613.1"/>
    </source>
</evidence>
<dbReference type="CDD" id="cd00082">
    <property type="entry name" value="HisKA"/>
    <property type="match status" value="1"/>
</dbReference>
<dbReference type="SMART" id="SM00387">
    <property type="entry name" value="HATPase_c"/>
    <property type="match status" value="1"/>
</dbReference>
<dbReference type="Pfam" id="PF02518">
    <property type="entry name" value="HATPase_c"/>
    <property type="match status" value="1"/>
</dbReference>
<comment type="caution">
    <text evidence="10">The sequence shown here is derived from an EMBL/GenBank/DDBJ whole genome shotgun (WGS) entry which is preliminary data.</text>
</comment>
<dbReference type="Gene3D" id="3.30.450.40">
    <property type="match status" value="1"/>
</dbReference>
<dbReference type="InterPro" id="IPR005467">
    <property type="entry name" value="His_kinase_dom"/>
</dbReference>
<feature type="domain" description="Histidine kinase" evidence="9">
    <location>
        <begin position="189"/>
        <end position="433"/>
    </location>
</feature>
<evidence type="ECO:0000256" key="5">
    <source>
        <dbReference type="ARBA" id="ARBA00022741"/>
    </source>
</evidence>
<proteinExistence type="predicted"/>
<keyword evidence="3" id="KW-0597">Phosphoprotein</keyword>
<name>A0A2H5XBQ4_9BACT</name>
<dbReference type="PRINTS" id="PR00344">
    <property type="entry name" value="BCTRLSENSOR"/>
</dbReference>
<evidence type="ECO:0000256" key="3">
    <source>
        <dbReference type="ARBA" id="ARBA00022553"/>
    </source>
</evidence>
<dbReference type="GO" id="GO:0000155">
    <property type="term" value="F:phosphorelay sensor kinase activity"/>
    <property type="evidence" value="ECO:0007669"/>
    <property type="project" value="InterPro"/>
</dbReference>
<dbReference type="PANTHER" id="PTHR43065:SF10">
    <property type="entry name" value="PEROXIDE STRESS-ACTIVATED HISTIDINE KINASE MAK3"/>
    <property type="match status" value="1"/>
</dbReference>
<dbReference type="SMART" id="SM00065">
    <property type="entry name" value="GAF"/>
    <property type="match status" value="1"/>
</dbReference>
<evidence type="ECO:0000256" key="1">
    <source>
        <dbReference type="ARBA" id="ARBA00000085"/>
    </source>
</evidence>